<proteinExistence type="predicted"/>
<evidence type="ECO:0000256" key="5">
    <source>
        <dbReference type="ARBA" id="ARBA00023136"/>
    </source>
</evidence>
<dbReference type="OrthoDB" id="1440928at2"/>
<dbReference type="InterPro" id="IPR020948">
    <property type="entry name" value="P_starv_induced_PsiE-like"/>
</dbReference>
<organism evidence="7 8">
    <name type="scientific">Prolixibacter bellariivorans</name>
    <dbReference type="NCBI Taxonomy" id="314319"/>
    <lineage>
        <taxon>Bacteria</taxon>
        <taxon>Pseudomonadati</taxon>
        <taxon>Bacteroidota</taxon>
        <taxon>Bacteroidia</taxon>
        <taxon>Marinilabiliales</taxon>
        <taxon>Prolixibacteraceae</taxon>
        <taxon>Prolixibacter</taxon>
    </lineage>
</organism>
<evidence type="ECO:0000313" key="7">
    <source>
        <dbReference type="EMBL" id="GET34004.1"/>
    </source>
</evidence>
<comment type="caution">
    <text evidence="7">The sequence shown here is derived from an EMBL/GenBank/DDBJ whole genome shotgun (WGS) entry which is preliminary data.</text>
</comment>
<dbReference type="Proteomes" id="UP000391834">
    <property type="component" value="Unassembled WGS sequence"/>
</dbReference>
<evidence type="ECO:0000256" key="2">
    <source>
        <dbReference type="ARBA" id="ARBA00022475"/>
    </source>
</evidence>
<evidence type="ECO:0000313" key="8">
    <source>
        <dbReference type="Proteomes" id="UP000391834"/>
    </source>
</evidence>
<evidence type="ECO:0008006" key="9">
    <source>
        <dbReference type="Google" id="ProtNLM"/>
    </source>
</evidence>
<dbReference type="RefSeq" id="WP_025863878.1">
    <property type="nucleotide sequence ID" value="NZ_BLAX01000001.1"/>
</dbReference>
<evidence type="ECO:0000256" key="3">
    <source>
        <dbReference type="ARBA" id="ARBA00022692"/>
    </source>
</evidence>
<protein>
    <recommendedName>
        <fullName evidence="9">Phosphate-starvation-inducible E-like protein</fullName>
    </recommendedName>
</protein>
<sequence length="144" mass="16226">MNNLIEKFERFVIWAMLLLLGIVVVVSVFEFAVLIFTVLFFEPHQNAVLFDISHLNSVFGLFFSILIGLELFETVKVYLKDNVFHAEIILLVAIIAVARKVVLLDYADTEGLTMLGIGFIVLALATGYYLLKKANRVKSGKKND</sequence>
<dbReference type="GO" id="GO:0005886">
    <property type="term" value="C:plasma membrane"/>
    <property type="evidence" value="ECO:0007669"/>
    <property type="project" value="UniProtKB-SubCell"/>
</dbReference>
<keyword evidence="8" id="KW-1185">Reference proteome</keyword>
<keyword evidence="5 6" id="KW-0472">Membrane</keyword>
<comment type="subcellular location">
    <subcellularLocation>
        <location evidence="1">Cell membrane</location>
        <topology evidence="1">Multi-pass membrane protein</topology>
    </subcellularLocation>
</comment>
<accession>A0A5M4B1S1</accession>
<gene>
    <name evidence="7" type="ORF">PbJCM13498_28670</name>
</gene>
<feature type="transmembrane region" description="Helical" evidence="6">
    <location>
        <begin position="12"/>
        <end position="41"/>
    </location>
</feature>
<feature type="transmembrane region" description="Helical" evidence="6">
    <location>
        <begin position="114"/>
        <end position="131"/>
    </location>
</feature>
<reference evidence="7 8" key="1">
    <citation type="submission" date="2019-10" db="EMBL/GenBank/DDBJ databases">
        <title>Prolixibacter strains distinguished by the presence of nitrate reductase genes were adept at nitrate-dependent anaerobic corrosion of metallic iron and carbon steel.</title>
        <authorList>
            <person name="Iino T."/>
            <person name="Shono N."/>
            <person name="Ito K."/>
            <person name="Nakamura R."/>
            <person name="Sueoka K."/>
            <person name="Harayama S."/>
            <person name="Ohkuma M."/>
        </authorList>
    </citation>
    <scope>NUCLEOTIDE SEQUENCE [LARGE SCALE GENOMIC DNA]</scope>
    <source>
        <strain evidence="7 8">JCM 13498</strain>
    </source>
</reference>
<name>A0A5M4B1S1_9BACT</name>
<evidence type="ECO:0000256" key="4">
    <source>
        <dbReference type="ARBA" id="ARBA00022989"/>
    </source>
</evidence>
<keyword evidence="2" id="KW-1003">Cell membrane</keyword>
<dbReference type="Pfam" id="PF06146">
    <property type="entry name" value="PsiE"/>
    <property type="match status" value="1"/>
</dbReference>
<dbReference type="EMBL" id="BLAX01000001">
    <property type="protein sequence ID" value="GET34004.1"/>
    <property type="molecule type" value="Genomic_DNA"/>
</dbReference>
<feature type="transmembrane region" description="Helical" evidence="6">
    <location>
        <begin position="53"/>
        <end position="72"/>
    </location>
</feature>
<keyword evidence="4 6" id="KW-1133">Transmembrane helix</keyword>
<dbReference type="AlphaFoldDB" id="A0A5M4B1S1"/>
<evidence type="ECO:0000256" key="1">
    <source>
        <dbReference type="ARBA" id="ARBA00004651"/>
    </source>
</evidence>
<feature type="transmembrane region" description="Helical" evidence="6">
    <location>
        <begin position="84"/>
        <end position="102"/>
    </location>
</feature>
<keyword evidence="3 6" id="KW-0812">Transmembrane</keyword>
<evidence type="ECO:0000256" key="6">
    <source>
        <dbReference type="SAM" id="Phobius"/>
    </source>
</evidence>